<dbReference type="eggNOG" id="COG1309">
    <property type="taxonomic scope" value="Bacteria"/>
</dbReference>
<dbReference type="Proteomes" id="UP000035860">
    <property type="component" value="Unassembled WGS sequence"/>
</dbReference>
<comment type="caution">
    <text evidence="6">The sequence shown here is derived from an EMBL/GenBank/DDBJ whole genome shotgun (WGS) entry which is preliminary data.</text>
</comment>
<evidence type="ECO:0000256" key="3">
    <source>
        <dbReference type="ARBA" id="ARBA00023163"/>
    </source>
</evidence>
<dbReference type="SUPFAM" id="SSF46689">
    <property type="entry name" value="Homeodomain-like"/>
    <property type="match status" value="1"/>
</dbReference>
<evidence type="ECO:0000256" key="1">
    <source>
        <dbReference type="ARBA" id="ARBA00023015"/>
    </source>
</evidence>
<dbReference type="PRINTS" id="PR00455">
    <property type="entry name" value="HTHTETR"/>
</dbReference>
<protein>
    <submittedName>
        <fullName evidence="6">TetR family transcriptional regulator</fullName>
    </submittedName>
</protein>
<dbReference type="InterPro" id="IPR009057">
    <property type="entry name" value="Homeodomain-like_sf"/>
</dbReference>
<evidence type="ECO:0000259" key="5">
    <source>
        <dbReference type="PROSITE" id="PS50977"/>
    </source>
</evidence>
<dbReference type="PANTHER" id="PTHR30055:SF234">
    <property type="entry name" value="HTH-TYPE TRANSCRIPTIONAL REGULATOR BETI"/>
    <property type="match status" value="1"/>
</dbReference>
<reference evidence="6 7" key="1">
    <citation type="journal article" date="2014" name="Genome Announc.">
        <title>Draft Genome Sequence of Moraxella bovoculi Strain 237T (ATCC BAA-1259T) Isolated from a Calf with Infectious Bovine Keratoconjunctivitis.</title>
        <authorList>
            <person name="Calcutt M.J."/>
            <person name="Foecking M.F."/>
            <person name="Martin N.T."/>
            <person name="Mhlanga-Mutangadura T."/>
            <person name="Reilly T.J."/>
        </authorList>
    </citation>
    <scope>NUCLEOTIDE SEQUENCE [LARGE SCALE GENOMIC DNA]</scope>
    <source>
        <strain evidence="6 7">237</strain>
    </source>
</reference>
<organism evidence="6 7">
    <name type="scientific">Moraxella bovoculi 237</name>
    <dbReference type="NCBI Taxonomy" id="743974"/>
    <lineage>
        <taxon>Bacteria</taxon>
        <taxon>Pseudomonadati</taxon>
        <taxon>Pseudomonadota</taxon>
        <taxon>Gammaproteobacteria</taxon>
        <taxon>Moraxellales</taxon>
        <taxon>Moraxellaceae</taxon>
        <taxon>Moraxella</taxon>
    </lineage>
</organism>
<keyword evidence="7" id="KW-1185">Reference proteome</keyword>
<dbReference type="PANTHER" id="PTHR30055">
    <property type="entry name" value="HTH-TYPE TRANSCRIPTIONAL REGULATOR RUTR"/>
    <property type="match status" value="1"/>
</dbReference>
<accession>A0A066UCB4</accession>
<name>A0A066UCB4_9GAMM</name>
<dbReference type="PROSITE" id="PS50977">
    <property type="entry name" value="HTH_TETR_2"/>
    <property type="match status" value="1"/>
</dbReference>
<dbReference type="GO" id="GO:0000976">
    <property type="term" value="F:transcription cis-regulatory region binding"/>
    <property type="evidence" value="ECO:0007669"/>
    <property type="project" value="TreeGrafter"/>
</dbReference>
<dbReference type="EMBL" id="AOMT01000023">
    <property type="protein sequence ID" value="KDN25056.1"/>
    <property type="molecule type" value="Genomic_DNA"/>
</dbReference>
<feature type="DNA-binding region" description="H-T-H motif" evidence="4">
    <location>
        <begin position="32"/>
        <end position="51"/>
    </location>
</feature>
<evidence type="ECO:0000256" key="2">
    <source>
        <dbReference type="ARBA" id="ARBA00023125"/>
    </source>
</evidence>
<dbReference type="Pfam" id="PF00440">
    <property type="entry name" value="TetR_N"/>
    <property type="match status" value="1"/>
</dbReference>
<feature type="domain" description="HTH tetR-type" evidence="5">
    <location>
        <begin position="9"/>
        <end position="69"/>
    </location>
</feature>
<dbReference type="RefSeq" id="WP_080702204.1">
    <property type="nucleotide sequence ID" value="NZ_AOMT01000023.1"/>
</dbReference>
<dbReference type="InterPro" id="IPR050109">
    <property type="entry name" value="HTH-type_TetR-like_transc_reg"/>
</dbReference>
<dbReference type="GeneID" id="301975888"/>
<evidence type="ECO:0000313" key="6">
    <source>
        <dbReference type="EMBL" id="KDN25056.1"/>
    </source>
</evidence>
<evidence type="ECO:0000256" key="4">
    <source>
        <dbReference type="PROSITE-ProRule" id="PRU00335"/>
    </source>
</evidence>
<evidence type="ECO:0000313" key="7">
    <source>
        <dbReference type="Proteomes" id="UP000035860"/>
    </source>
</evidence>
<keyword evidence="2 4" id="KW-0238">DNA-binding</keyword>
<keyword evidence="3" id="KW-0804">Transcription</keyword>
<dbReference type="AlphaFoldDB" id="A0A066UCB4"/>
<dbReference type="GO" id="GO:0003700">
    <property type="term" value="F:DNA-binding transcription factor activity"/>
    <property type="evidence" value="ECO:0007669"/>
    <property type="project" value="TreeGrafter"/>
</dbReference>
<sequence>MSSRKELFEIRESKILQTAEQLILESGEGDLTLDSLAQHLDLAKGTLYKHFASKDELLLRILIHHEHKLFMMNKTADGAGAGVARMVLQQLRLPQRAMLFNHIEERLASTSSGLNKIFAELYQIRRERMKCMLEIAETYLNEQQSAMTVRDYMASIWAIGQGGAGLLNSSFYQRYLGSRETLKYAFVKQLLDLPKLYPLSDELDRDDGAADGYTKGNLIQGKDQSIASEMQDQSAVGF</sequence>
<gene>
    <name evidence="6" type="ORF">MBO_05952</name>
</gene>
<keyword evidence="1" id="KW-0805">Transcription regulation</keyword>
<proteinExistence type="predicted"/>
<dbReference type="InterPro" id="IPR001647">
    <property type="entry name" value="HTH_TetR"/>
</dbReference>
<dbReference type="Gene3D" id="1.10.357.10">
    <property type="entry name" value="Tetracycline Repressor, domain 2"/>
    <property type="match status" value="1"/>
</dbReference>
<dbReference type="OrthoDB" id="63332at2"/>